<keyword evidence="4" id="KW-1185">Reference proteome</keyword>
<dbReference type="GO" id="GO:0000725">
    <property type="term" value="P:recombinational repair"/>
    <property type="evidence" value="ECO:0007669"/>
    <property type="project" value="InterPro"/>
</dbReference>
<feature type="compositionally biased region" description="Polar residues" evidence="1">
    <location>
        <begin position="72"/>
        <end position="84"/>
    </location>
</feature>
<dbReference type="OrthoDB" id="21443at2759"/>
<accession>A0A9W8I554</accession>
<proteinExistence type="predicted"/>
<evidence type="ECO:0000256" key="1">
    <source>
        <dbReference type="SAM" id="MobiDB-lite"/>
    </source>
</evidence>
<feature type="region of interest" description="Disordered" evidence="1">
    <location>
        <begin position="374"/>
        <end position="415"/>
    </location>
</feature>
<organism evidence="3 4">
    <name type="scientific">Coemansia brasiliensis</name>
    <dbReference type="NCBI Taxonomy" id="2650707"/>
    <lineage>
        <taxon>Eukaryota</taxon>
        <taxon>Fungi</taxon>
        <taxon>Fungi incertae sedis</taxon>
        <taxon>Zoopagomycota</taxon>
        <taxon>Kickxellomycotina</taxon>
        <taxon>Kickxellomycetes</taxon>
        <taxon>Kickxellales</taxon>
        <taxon>Kickxellaceae</taxon>
        <taxon>Coemansia</taxon>
    </lineage>
</organism>
<feature type="compositionally biased region" description="Polar residues" evidence="1">
    <location>
        <begin position="383"/>
        <end position="397"/>
    </location>
</feature>
<feature type="domain" description="Homologous recombination OB-fold protein OB-fold" evidence="2">
    <location>
        <begin position="265"/>
        <end position="347"/>
    </location>
</feature>
<feature type="compositionally biased region" description="Polar residues" evidence="1">
    <location>
        <begin position="91"/>
        <end position="117"/>
    </location>
</feature>
<feature type="compositionally biased region" description="Acidic residues" evidence="1">
    <location>
        <begin position="47"/>
        <end position="66"/>
    </location>
</feature>
<feature type="compositionally biased region" description="Polar residues" evidence="1">
    <location>
        <begin position="138"/>
        <end position="153"/>
    </location>
</feature>
<comment type="caution">
    <text evidence="3">The sequence shown here is derived from an EMBL/GenBank/DDBJ whole genome shotgun (WGS) entry which is preliminary data.</text>
</comment>
<evidence type="ECO:0000259" key="2">
    <source>
        <dbReference type="Pfam" id="PF15072"/>
    </source>
</evidence>
<dbReference type="Proteomes" id="UP001139887">
    <property type="component" value="Unassembled WGS sequence"/>
</dbReference>
<feature type="region of interest" description="Disordered" evidence="1">
    <location>
        <begin position="1"/>
        <end position="153"/>
    </location>
</feature>
<protein>
    <recommendedName>
        <fullName evidence="2">Homologous recombination OB-fold protein OB-fold domain-containing protein</fullName>
    </recommendedName>
</protein>
<dbReference type="Pfam" id="PF15072">
    <property type="entry name" value="HROB"/>
    <property type="match status" value="1"/>
</dbReference>
<dbReference type="PANTHER" id="PTHR14523">
    <property type="entry name" value="UNCHARACTERIZED PROTEIN C17ORF53 HOMOLOG"/>
    <property type="match status" value="1"/>
</dbReference>
<evidence type="ECO:0000313" key="4">
    <source>
        <dbReference type="Proteomes" id="UP001139887"/>
    </source>
</evidence>
<dbReference type="PANTHER" id="PTHR14523:SF1">
    <property type="entry name" value="HOMOLOGOUS RECOMBINATION OB-FOLD PROTEIN"/>
    <property type="match status" value="1"/>
</dbReference>
<evidence type="ECO:0000313" key="3">
    <source>
        <dbReference type="EMBL" id="KAJ2847981.1"/>
    </source>
</evidence>
<name>A0A9W8I554_9FUNG</name>
<dbReference type="InterPro" id="IPR058570">
    <property type="entry name" value="HROB_OB"/>
</dbReference>
<dbReference type="InterPro" id="IPR028045">
    <property type="entry name" value="HROB"/>
</dbReference>
<sequence>MFSSLQDALKKLRESRQNQPSQLKRPALNPNNNTPTKHPQPPVNDFLDAELDDVDLFEGLIEDEDLAEPRSSDTTTAKPTQSMSPPKHKSTSNSHNPPQPVQTTPVNRRNTGGSPSAKQKPALRNELSAGNMAGRGSSGSQTDMFTTPRHGNSNRRIITTTVVGKRNQRTPAFGSERQRIPGPAGLGVSSVAVEASPASPFKLPLARQAHSDQSSNLDFEGGTWAAMLDHLNMPPYTSATAKSVTRTAEAAEWPIRRVLEATHTQRVRIMLVQLRDIGSSDSDAGVTVVDPTGEMHASIHKPVMKRFIHFLSAGTSIILKDVVALKLPGAPPFLTITAASIEQIFTSKGAGTSENPIVLSTTQATAAMSIPPEVSESLADGSPISTSATSQHVSKTNESNHHTPDDPDKELDTFSNDDFLVEDSAFIDLLNSSQ</sequence>
<feature type="compositionally biased region" description="Basic and acidic residues" evidence="1">
    <location>
        <begin position="398"/>
        <end position="412"/>
    </location>
</feature>
<dbReference type="EMBL" id="JANBUW010000233">
    <property type="protein sequence ID" value="KAJ2847981.1"/>
    <property type="molecule type" value="Genomic_DNA"/>
</dbReference>
<dbReference type="AlphaFoldDB" id="A0A9W8I554"/>
<gene>
    <name evidence="3" type="ORF">IWW36_003565</name>
</gene>
<reference evidence="3" key="1">
    <citation type="submission" date="2022-07" db="EMBL/GenBank/DDBJ databases">
        <title>Phylogenomic reconstructions and comparative analyses of Kickxellomycotina fungi.</title>
        <authorList>
            <person name="Reynolds N.K."/>
            <person name="Stajich J.E."/>
            <person name="Barry K."/>
            <person name="Grigoriev I.V."/>
            <person name="Crous P."/>
            <person name="Smith M.E."/>
        </authorList>
    </citation>
    <scope>NUCLEOTIDE SEQUENCE</scope>
    <source>
        <strain evidence="3">NRRL 1566</strain>
    </source>
</reference>